<dbReference type="PANTHER" id="PTHR12963:SF0">
    <property type="entry name" value="EXPRESSED PROTEIN"/>
    <property type="match status" value="1"/>
</dbReference>
<protein>
    <submittedName>
        <fullName evidence="2">Uncharacterized protein</fullName>
    </submittedName>
</protein>
<dbReference type="EMBL" id="JAQIZT010000019">
    <property type="protein sequence ID" value="KAJ6951568.1"/>
    <property type="molecule type" value="Genomic_DNA"/>
</dbReference>
<name>A0AAD6L864_9ROSI</name>
<organism evidence="2 3">
    <name type="scientific">Populus alba x Populus x berolinensis</name>
    <dbReference type="NCBI Taxonomy" id="444605"/>
    <lineage>
        <taxon>Eukaryota</taxon>
        <taxon>Viridiplantae</taxon>
        <taxon>Streptophyta</taxon>
        <taxon>Embryophyta</taxon>
        <taxon>Tracheophyta</taxon>
        <taxon>Spermatophyta</taxon>
        <taxon>Magnoliopsida</taxon>
        <taxon>eudicotyledons</taxon>
        <taxon>Gunneridae</taxon>
        <taxon>Pentapetalae</taxon>
        <taxon>rosids</taxon>
        <taxon>fabids</taxon>
        <taxon>Malpighiales</taxon>
        <taxon>Salicaceae</taxon>
        <taxon>Saliceae</taxon>
        <taxon>Populus</taxon>
    </lineage>
</organism>
<dbReference type="PANTHER" id="PTHR12963">
    <property type="entry name" value="THYROID RECEPTOR INTERACTING PROTEIN RELATED"/>
    <property type="match status" value="1"/>
</dbReference>
<comment type="caution">
    <text evidence="2">The sequence shown here is derived from an EMBL/GenBank/DDBJ whole genome shotgun (WGS) entry which is preliminary data.</text>
</comment>
<evidence type="ECO:0000313" key="2">
    <source>
        <dbReference type="EMBL" id="KAJ6951568.1"/>
    </source>
</evidence>
<feature type="compositionally biased region" description="Pro residues" evidence="1">
    <location>
        <begin position="161"/>
        <end position="197"/>
    </location>
</feature>
<evidence type="ECO:0000256" key="1">
    <source>
        <dbReference type="SAM" id="MobiDB-lite"/>
    </source>
</evidence>
<accession>A0AAD6L864</accession>
<dbReference type="Proteomes" id="UP001164929">
    <property type="component" value="Chromosome 19"/>
</dbReference>
<dbReference type="AlphaFoldDB" id="A0AAD6L864"/>
<keyword evidence="3" id="KW-1185">Reference proteome</keyword>
<dbReference type="InterPro" id="IPR039128">
    <property type="entry name" value="TRIP4-like"/>
</dbReference>
<reference evidence="2" key="1">
    <citation type="journal article" date="2023" name="Mol. Ecol. Resour.">
        <title>Chromosome-level genome assembly of a triploid poplar Populus alba 'Berolinensis'.</title>
        <authorList>
            <person name="Chen S."/>
            <person name="Yu Y."/>
            <person name="Wang X."/>
            <person name="Wang S."/>
            <person name="Zhang T."/>
            <person name="Zhou Y."/>
            <person name="He R."/>
            <person name="Meng N."/>
            <person name="Wang Y."/>
            <person name="Liu W."/>
            <person name="Liu Z."/>
            <person name="Liu J."/>
            <person name="Guo Q."/>
            <person name="Huang H."/>
            <person name="Sederoff R.R."/>
            <person name="Wang G."/>
            <person name="Qu G."/>
            <person name="Chen S."/>
        </authorList>
    </citation>
    <scope>NUCLEOTIDE SEQUENCE</scope>
    <source>
        <strain evidence="2">SC-2020</strain>
    </source>
</reference>
<gene>
    <name evidence="2" type="ORF">NC653_040881</name>
</gene>
<feature type="region of interest" description="Disordered" evidence="1">
    <location>
        <begin position="156"/>
        <end position="234"/>
    </location>
</feature>
<proteinExistence type="predicted"/>
<feature type="compositionally biased region" description="Pro residues" evidence="1">
    <location>
        <begin position="205"/>
        <end position="234"/>
    </location>
</feature>
<evidence type="ECO:0000313" key="3">
    <source>
        <dbReference type="Proteomes" id="UP001164929"/>
    </source>
</evidence>
<sequence>MGCVEVVGCLKCEELASWEAVPDGVRLEGQTDFCWLCEQPQKLLVPFEMRGYQGVYNLERKIHEAAIRGLVPVKGPMPVKFPLPNPQDPFSLEPGSHNSNGNLFLLVGIHHLSWDDTITNQLHATIAMEIYSNLLAFIIFHGMILSQTSCMINASLRRRPPPPPAPKNSPIIRPLPKPPFIPIPKSPPPPPRPPPPKVNDGRHPSLPPPPKILPPPHTYSSPRYPPPPQRRQPQ</sequence>